<dbReference type="Proteomes" id="UP000887566">
    <property type="component" value="Unplaced"/>
</dbReference>
<reference evidence="3" key="1">
    <citation type="submission" date="2022-11" db="UniProtKB">
        <authorList>
            <consortium name="WormBaseParasite"/>
        </authorList>
    </citation>
    <scope>IDENTIFICATION</scope>
</reference>
<accession>A0A914V5S5</accession>
<dbReference type="WBParaSite" id="PSAMB.scaffold1487size30842.g13469.t1">
    <property type="protein sequence ID" value="PSAMB.scaffold1487size30842.g13469.t1"/>
    <property type="gene ID" value="PSAMB.scaffold1487size30842.g13469"/>
</dbReference>
<proteinExistence type="predicted"/>
<organism evidence="2 3">
    <name type="scientific">Plectus sambesii</name>
    <dbReference type="NCBI Taxonomy" id="2011161"/>
    <lineage>
        <taxon>Eukaryota</taxon>
        <taxon>Metazoa</taxon>
        <taxon>Ecdysozoa</taxon>
        <taxon>Nematoda</taxon>
        <taxon>Chromadorea</taxon>
        <taxon>Plectida</taxon>
        <taxon>Plectina</taxon>
        <taxon>Plectoidea</taxon>
        <taxon>Plectidae</taxon>
        <taxon>Plectus</taxon>
    </lineage>
</organism>
<feature type="region of interest" description="Disordered" evidence="1">
    <location>
        <begin position="84"/>
        <end position="107"/>
    </location>
</feature>
<evidence type="ECO:0000313" key="3">
    <source>
        <dbReference type="WBParaSite" id="PSAMB.scaffold1487size30842.g13469.t1"/>
    </source>
</evidence>
<sequence>MVGTVCATAPACVCTHKAFYHAVAKMIKPTALFRHTSRPATHSPILPAPHFPRSRIIAAELLARKKRLAELLTGFGAISMRTTKNSAPNAAHSNQVVDQSVAHSRHH</sequence>
<dbReference type="AlphaFoldDB" id="A0A914V5S5"/>
<evidence type="ECO:0000313" key="2">
    <source>
        <dbReference type="Proteomes" id="UP000887566"/>
    </source>
</evidence>
<protein>
    <submittedName>
        <fullName evidence="3">Secreted protein</fullName>
    </submittedName>
</protein>
<name>A0A914V5S5_9BILA</name>
<keyword evidence="2" id="KW-1185">Reference proteome</keyword>
<evidence type="ECO:0000256" key="1">
    <source>
        <dbReference type="SAM" id="MobiDB-lite"/>
    </source>
</evidence>